<keyword evidence="3 5" id="KW-0472">Membrane</keyword>
<dbReference type="Gramene" id="OIT35497">
    <property type="protein sequence ID" value="OIT35497"/>
    <property type="gene ID" value="A4A49_62081"/>
</dbReference>
<feature type="compositionally biased region" description="Polar residues" evidence="4">
    <location>
        <begin position="1"/>
        <end position="11"/>
    </location>
</feature>
<proteinExistence type="predicted"/>
<evidence type="ECO:0000313" key="6">
    <source>
        <dbReference type="EMBL" id="OIT35497.1"/>
    </source>
</evidence>
<dbReference type="InterPro" id="IPR036640">
    <property type="entry name" value="ABC1_TM_sf"/>
</dbReference>
<keyword evidence="1 5" id="KW-0812">Transmembrane</keyword>
<feature type="transmembrane region" description="Helical" evidence="5">
    <location>
        <begin position="53"/>
        <end position="76"/>
    </location>
</feature>
<name>A0A314L2S0_NICAT</name>
<evidence type="ECO:0000256" key="4">
    <source>
        <dbReference type="SAM" id="MobiDB-lite"/>
    </source>
</evidence>
<dbReference type="Proteomes" id="UP000187609">
    <property type="component" value="Unassembled WGS sequence"/>
</dbReference>
<protein>
    <submittedName>
        <fullName evidence="6">Abc transporter b family member 11</fullName>
    </submittedName>
</protein>
<evidence type="ECO:0000256" key="1">
    <source>
        <dbReference type="ARBA" id="ARBA00022692"/>
    </source>
</evidence>
<evidence type="ECO:0000256" key="5">
    <source>
        <dbReference type="SAM" id="Phobius"/>
    </source>
</evidence>
<keyword evidence="7" id="KW-1185">Reference proteome</keyword>
<dbReference type="AlphaFoldDB" id="A0A314L2S0"/>
<dbReference type="SUPFAM" id="SSF90123">
    <property type="entry name" value="ABC transporter transmembrane region"/>
    <property type="match status" value="1"/>
</dbReference>
<dbReference type="EMBL" id="MJEQ01000552">
    <property type="protein sequence ID" value="OIT35497.1"/>
    <property type="molecule type" value="Genomic_DNA"/>
</dbReference>
<dbReference type="GO" id="GO:0016020">
    <property type="term" value="C:membrane"/>
    <property type="evidence" value="ECO:0007669"/>
    <property type="project" value="InterPro"/>
</dbReference>
<feature type="region of interest" description="Disordered" evidence="4">
    <location>
        <begin position="1"/>
        <end position="22"/>
    </location>
</feature>
<keyword evidence="2 5" id="KW-1133">Transmembrane helix</keyword>
<comment type="caution">
    <text evidence="6">The sequence shown here is derived from an EMBL/GenBank/DDBJ whole genome shotgun (WGS) entry which is preliminary data.</text>
</comment>
<dbReference type="GO" id="GO:0005524">
    <property type="term" value="F:ATP binding"/>
    <property type="evidence" value="ECO:0007669"/>
    <property type="project" value="InterPro"/>
</dbReference>
<dbReference type="Gene3D" id="1.20.1560.10">
    <property type="entry name" value="ABC transporter type 1, transmembrane domain"/>
    <property type="match status" value="1"/>
</dbReference>
<evidence type="ECO:0000313" key="7">
    <source>
        <dbReference type="Proteomes" id="UP000187609"/>
    </source>
</evidence>
<sequence>MTMADNNNSAGSSSRFRERRSEDIIKAEEKKETSINAIPFYKLFSFADTTDKILMFLGTIGAVGNGLCQILVVVLFGNVVDSFGLNHTSNVLQAVSK</sequence>
<gene>
    <name evidence="6" type="primary">ABCB11_4</name>
    <name evidence="6" type="ORF">A4A49_62081</name>
</gene>
<evidence type="ECO:0000256" key="2">
    <source>
        <dbReference type="ARBA" id="ARBA00022989"/>
    </source>
</evidence>
<reference evidence="6" key="1">
    <citation type="submission" date="2016-11" db="EMBL/GenBank/DDBJ databases">
        <title>The genome of Nicotiana attenuata.</title>
        <authorList>
            <person name="Xu S."/>
            <person name="Brockmoeller T."/>
            <person name="Gaquerel E."/>
            <person name="Navarro A."/>
            <person name="Kuhl H."/>
            <person name="Gase K."/>
            <person name="Ling Z."/>
            <person name="Zhou W."/>
            <person name="Kreitzer C."/>
            <person name="Stanke M."/>
            <person name="Tang H."/>
            <person name="Lyons E."/>
            <person name="Pandey P."/>
            <person name="Pandey S.P."/>
            <person name="Timmermann B."/>
            <person name="Baldwin I.T."/>
        </authorList>
    </citation>
    <scope>NUCLEOTIDE SEQUENCE [LARGE SCALE GENOMIC DNA]</scope>
    <source>
        <strain evidence="6">UT</strain>
    </source>
</reference>
<evidence type="ECO:0000256" key="3">
    <source>
        <dbReference type="ARBA" id="ARBA00023136"/>
    </source>
</evidence>
<feature type="non-terminal residue" evidence="6">
    <location>
        <position position="97"/>
    </location>
</feature>
<dbReference type="SMR" id="A0A314L2S0"/>
<organism evidence="6 7">
    <name type="scientific">Nicotiana attenuata</name>
    <name type="common">Coyote tobacco</name>
    <dbReference type="NCBI Taxonomy" id="49451"/>
    <lineage>
        <taxon>Eukaryota</taxon>
        <taxon>Viridiplantae</taxon>
        <taxon>Streptophyta</taxon>
        <taxon>Embryophyta</taxon>
        <taxon>Tracheophyta</taxon>
        <taxon>Spermatophyta</taxon>
        <taxon>Magnoliopsida</taxon>
        <taxon>eudicotyledons</taxon>
        <taxon>Gunneridae</taxon>
        <taxon>Pentapetalae</taxon>
        <taxon>asterids</taxon>
        <taxon>lamiids</taxon>
        <taxon>Solanales</taxon>
        <taxon>Solanaceae</taxon>
        <taxon>Nicotianoideae</taxon>
        <taxon>Nicotianeae</taxon>
        <taxon>Nicotiana</taxon>
    </lineage>
</organism>
<accession>A0A314L2S0</accession>